<dbReference type="Pfam" id="PF07729">
    <property type="entry name" value="FCD"/>
    <property type="match status" value="1"/>
</dbReference>
<gene>
    <name evidence="5" type="ORF">EHW97_02980</name>
</gene>
<dbReference type="SUPFAM" id="SSF46785">
    <property type="entry name" value="Winged helix' DNA-binding domain"/>
    <property type="match status" value="1"/>
</dbReference>
<dbReference type="Pfam" id="PF00392">
    <property type="entry name" value="GntR"/>
    <property type="match status" value="1"/>
</dbReference>
<dbReference type="InterPro" id="IPR036388">
    <property type="entry name" value="WH-like_DNA-bd_sf"/>
</dbReference>
<sequence length="233" mass="24972">MTATDLTAALEALTAARAQVVLTSSSDRAADAVRERVADGVLRPGDRLPEAAIADALGISRNTLREALSQLIAERVLERQPHRGVFVRVPTAQDVRDIYRARRVIEPGCLRAARTANDGGSVLLAAVADGEKGLANGDGDMVASANQRFHRGIVGLAGSARLDAEMSRLLAEMRLVFFRAGSAEDFHGPYVGLNREIAETVAAARLEEAATLLEDYLTRAERHLLSAFEPFSA</sequence>
<evidence type="ECO:0000313" key="5">
    <source>
        <dbReference type="EMBL" id="RQN09231.1"/>
    </source>
</evidence>
<dbReference type="RefSeq" id="WP_124235690.1">
    <property type="nucleotide sequence ID" value="NZ_JBHUFI010000009.1"/>
</dbReference>
<dbReference type="SMART" id="SM00895">
    <property type="entry name" value="FCD"/>
    <property type="match status" value="1"/>
</dbReference>
<accession>A0A3N6ZGJ3</accession>
<organism evidence="5 6">
    <name type="scientific">Aeromicrobium camelliae</name>
    <dbReference type="NCBI Taxonomy" id="1538144"/>
    <lineage>
        <taxon>Bacteria</taxon>
        <taxon>Bacillati</taxon>
        <taxon>Actinomycetota</taxon>
        <taxon>Actinomycetes</taxon>
        <taxon>Propionibacteriales</taxon>
        <taxon>Nocardioidaceae</taxon>
        <taxon>Aeromicrobium</taxon>
    </lineage>
</organism>
<evidence type="ECO:0000256" key="2">
    <source>
        <dbReference type="ARBA" id="ARBA00023125"/>
    </source>
</evidence>
<keyword evidence="1" id="KW-0805">Transcription regulation</keyword>
<dbReference type="InterPro" id="IPR011711">
    <property type="entry name" value="GntR_C"/>
</dbReference>
<reference evidence="5 6" key="1">
    <citation type="submission" date="2018-11" db="EMBL/GenBank/DDBJ databases">
        <authorList>
            <person name="Li F."/>
        </authorList>
    </citation>
    <scope>NUCLEOTIDE SEQUENCE [LARGE SCALE GENOMIC DNA]</scope>
    <source>
        <strain evidence="5 6">YS17T</strain>
    </source>
</reference>
<dbReference type="GO" id="GO:0003700">
    <property type="term" value="F:DNA-binding transcription factor activity"/>
    <property type="evidence" value="ECO:0007669"/>
    <property type="project" value="InterPro"/>
</dbReference>
<dbReference type="EMBL" id="RQJX01000003">
    <property type="protein sequence ID" value="RQN09231.1"/>
    <property type="molecule type" value="Genomic_DNA"/>
</dbReference>
<dbReference type="InterPro" id="IPR036390">
    <property type="entry name" value="WH_DNA-bd_sf"/>
</dbReference>
<evidence type="ECO:0000259" key="4">
    <source>
        <dbReference type="PROSITE" id="PS50949"/>
    </source>
</evidence>
<keyword evidence="3" id="KW-0804">Transcription</keyword>
<comment type="caution">
    <text evidence="5">The sequence shown here is derived from an EMBL/GenBank/DDBJ whole genome shotgun (WGS) entry which is preliminary data.</text>
</comment>
<dbReference type="Gene3D" id="1.10.10.10">
    <property type="entry name" value="Winged helix-like DNA-binding domain superfamily/Winged helix DNA-binding domain"/>
    <property type="match status" value="1"/>
</dbReference>
<keyword evidence="2" id="KW-0238">DNA-binding</keyword>
<dbReference type="InterPro" id="IPR000524">
    <property type="entry name" value="Tscrpt_reg_HTH_GntR"/>
</dbReference>
<protein>
    <submittedName>
        <fullName evidence="5">GntR family transcriptional regulator</fullName>
    </submittedName>
</protein>
<keyword evidence="6" id="KW-1185">Reference proteome</keyword>
<dbReference type="CDD" id="cd07377">
    <property type="entry name" value="WHTH_GntR"/>
    <property type="match status" value="1"/>
</dbReference>
<dbReference type="Proteomes" id="UP000275225">
    <property type="component" value="Unassembled WGS sequence"/>
</dbReference>
<evidence type="ECO:0000256" key="1">
    <source>
        <dbReference type="ARBA" id="ARBA00023015"/>
    </source>
</evidence>
<dbReference type="PANTHER" id="PTHR43537">
    <property type="entry name" value="TRANSCRIPTIONAL REGULATOR, GNTR FAMILY"/>
    <property type="match status" value="1"/>
</dbReference>
<dbReference type="SUPFAM" id="SSF48008">
    <property type="entry name" value="GntR ligand-binding domain-like"/>
    <property type="match status" value="1"/>
</dbReference>
<dbReference type="OrthoDB" id="5243844at2"/>
<feature type="domain" description="HTH gntR-type" evidence="4">
    <location>
        <begin position="23"/>
        <end position="90"/>
    </location>
</feature>
<name>A0A3N6ZGJ3_9ACTN</name>
<dbReference type="SMART" id="SM00345">
    <property type="entry name" value="HTH_GNTR"/>
    <property type="match status" value="1"/>
</dbReference>
<dbReference type="InterPro" id="IPR008920">
    <property type="entry name" value="TF_FadR/GntR_C"/>
</dbReference>
<dbReference type="Gene3D" id="1.20.120.530">
    <property type="entry name" value="GntR ligand-binding domain-like"/>
    <property type="match status" value="1"/>
</dbReference>
<proteinExistence type="predicted"/>
<evidence type="ECO:0000256" key="3">
    <source>
        <dbReference type="ARBA" id="ARBA00023163"/>
    </source>
</evidence>
<dbReference type="AlphaFoldDB" id="A0A3N6ZGJ3"/>
<dbReference type="PROSITE" id="PS50949">
    <property type="entry name" value="HTH_GNTR"/>
    <property type="match status" value="1"/>
</dbReference>
<dbReference type="PANTHER" id="PTHR43537:SF45">
    <property type="entry name" value="GNTR FAMILY REGULATORY PROTEIN"/>
    <property type="match status" value="1"/>
</dbReference>
<dbReference type="GO" id="GO:0003677">
    <property type="term" value="F:DNA binding"/>
    <property type="evidence" value="ECO:0007669"/>
    <property type="project" value="UniProtKB-KW"/>
</dbReference>
<evidence type="ECO:0000313" key="6">
    <source>
        <dbReference type="Proteomes" id="UP000275225"/>
    </source>
</evidence>